<protein>
    <recommendedName>
        <fullName evidence="1">Mutator-like transposase domain-containing protein</fullName>
    </recommendedName>
</protein>
<accession>A0AAE1CWK0</accession>
<evidence type="ECO:0000259" key="1">
    <source>
        <dbReference type="Pfam" id="PF20700"/>
    </source>
</evidence>
<sequence>MPAMHPKTFNKIAERLFKEQDRVDSIIFGEALAAVRREHARERSIQIDEKTVLDIAVSYDGTWLTRGHQSHIGIGCVIDVLTGLVIDSHVLSDFCHVCVTTGKIKKKTRSPRCV</sequence>
<proteinExistence type="predicted"/>
<reference evidence="2" key="1">
    <citation type="journal article" date="2023" name="G3 (Bethesda)">
        <title>A reference genome for the long-term kleptoplast-retaining sea slug Elysia crispata morphotype clarki.</title>
        <authorList>
            <person name="Eastman K.E."/>
            <person name="Pendleton A.L."/>
            <person name="Shaikh M.A."/>
            <person name="Suttiyut T."/>
            <person name="Ogas R."/>
            <person name="Tomko P."/>
            <person name="Gavelis G."/>
            <person name="Widhalm J.R."/>
            <person name="Wisecaver J.H."/>
        </authorList>
    </citation>
    <scope>NUCLEOTIDE SEQUENCE</scope>
    <source>
        <strain evidence="2">ECLA1</strain>
    </source>
</reference>
<keyword evidence="3" id="KW-1185">Reference proteome</keyword>
<gene>
    <name evidence="2" type="ORF">RRG08_042479</name>
</gene>
<evidence type="ECO:0000313" key="2">
    <source>
        <dbReference type="EMBL" id="KAK3741112.1"/>
    </source>
</evidence>
<dbReference type="Pfam" id="PF20700">
    <property type="entry name" value="Mutator"/>
    <property type="match status" value="1"/>
</dbReference>
<feature type="domain" description="Mutator-like transposase" evidence="1">
    <location>
        <begin position="1"/>
        <end position="113"/>
    </location>
</feature>
<dbReference type="Proteomes" id="UP001283361">
    <property type="component" value="Unassembled WGS sequence"/>
</dbReference>
<name>A0AAE1CWK0_9GAST</name>
<dbReference type="EMBL" id="JAWDGP010006444">
    <property type="protein sequence ID" value="KAK3741112.1"/>
    <property type="molecule type" value="Genomic_DNA"/>
</dbReference>
<dbReference type="AlphaFoldDB" id="A0AAE1CWK0"/>
<dbReference type="InterPro" id="IPR049012">
    <property type="entry name" value="Mutator_transp_dom"/>
</dbReference>
<organism evidence="2 3">
    <name type="scientific">Elysia crispata</name>
    <name type="common">lettuce slug</name>
    <dbReference type="NCBI Taxonomy" id="231223"/>
    <lineage>
        <taxon>Eukaryota</taxon>
        <taxon>Metazoa</taxon>
        <taxon>Spiralia</taxon>
        <taxon>Lophotrochozoa</taxon>
        <taxon>Mollusca</taxon>
        <taxon>Gastropoda</taxon>
        <taxon>Heterobranchia</taxon>
        <taxon>Euthyneura</taxon>
        <taxon>Panpulmonata</taxon>
        <taxon>Sacoglossa</taxon>
        <taxon>Placobranchoidea</taxon>
        <taxon>Plakobranchidae</taxon>
        <taxon>Elysia</taxon>
    </lineage>
</organism>
<comment type="caution">
    <text evidence="2">The sequence shown here is derived from an EMBL/GenBank/DDBJ whole genome shotgun (WGS) entry which is preliminary data.</text>
</comment>
<evidence type="ECO:0000313" key="3">
    <source>
        <dbReference type="Proteomes" id="UP001283361"/>
    </source>
</evidence>